<feature type="non-terminal residue" evidence="2">
    <location>
        <position position="1"/>
    </location>
</feature>
<dbReference type="EMBL" id="JPOX01000002">
    <property type="protein sequence ID" value="KFX52944.1"/>
    <property type="molecule type" value="Genomic_DNA"/>
</dbReference>
<dbReference type="HOGENOM" id="CLU_2043784_0_0_1"/>
<keyword evidence="1" id="KW-1133">Transmembrane helix</keyword>
<keyword evidence="1" id="KW-0812">Transmembrane</keyword>
<comment type="caution">
    <text evidence="2">The sequence shown here is derived from an EMBL/GenBank/DDBJ whole genome shotgun (WGS) entry which is preliminary data.</text>
</comment>
<evidence type="ECO:0000256" key="1">
    <source>
        <dbReference type="SAM" id="Phobius"/>
    </source>
</evidence>
<evidence type="ECO:0000313" key="2">
    <source>
        <dbReference type="EMBL" id="KFX52943.1"/>
    </source>
</evidence>
<reference evidence="2" key="1">
    <citation type="journal article" date="2014" name="PLoS Genet.">
        <title>Signature Gene Expression Reveals Novel Clues to the Molecular Mechanisms of Dimorphic Transition in Penicillium marneffei.</title>
        <authorList>
            <person name="Yang E."/>
            <person name="Wang G."/>
            <person name="Cai J."/>
            <person name="Woo P.C."/>
            <person name="Lau S.K."/>
            <person name="Yuen K.-Y."/>
            <person name="Chow W.-N."/>
            <person name="Lin X."/>
        </authorList>
    </citation>
    <scope>NUCLEOTIDE SEQUENCE [LARGE SCALE GENOMIC DNA]</scope>
    <source>
        <strain evidence="2">PM1</strain>
    </source>
</reference>
<dbReference type="EMBL" id="JPOX01000002">
    <property type="protein sequence ID" value="KFX52943.1"/>
    <property type="molecule type" value="Genomic_DNA"/>
</dbReference>
<name>A0A093Y642_TALMA</name>
<feature type="transmembrane region" description="Helical" evidence="1">
    <location>
        <begin position="88"/>
        <end position="110"/>
    </location>
</feature>
<proteinExistence type="predicted"/>
<feature type="transmembrane region" description="Helical" evidence="1">
    <location>
        <begin position="7"/>
        <end position="24"/>
    </location>
</feature>
<sequence length="121" mass="13841">KDFRVCFRFLVLPIASPYLAQLILQPYSWQYYIHTIPSSIRNMNAANPPSNNGIALPPYTEANTDPDLEAPQPNHTCRTAVCQKLELVLIYSFALLVILVLLGVFAYEMYIQYRHAVTSRH</sequence>
<organism evidence="2">
    <name type="scientific">Talaromyces marneffei PM1</name>
    <dbReference type="NCBI Taxonomy" id="1077442"/>
    <lineage>
        <taxon>Eukaryota</taxon>
        <taxon>Fungi</taxon>
        <taxon>Dikarya</taxon>
        <taxon>Ascomycota</taxon>
        <taxon>Pezizomycotina</taxon>
        <taxon>Eurotiomycetes</taxon>
        <taxon>Eurotiomycetidae</taxon>
        <taxon>Eurotiales</taxon>
        <taxon>Trichocomaceae</taxon>
        <taxon>Talaromyces</taxon>
        <taxon>Talaromyces sect. Talaromyces</taxon>
    </lineage>
</organism>
<protein>
    <submittedName>
        <fullName evidence="2">Polyadenylation factor subunit 2</fullName>
    </submittedName>
</protein>
<accession>A0A093Y642</accession>
<gene>
    <name evidence="2" type="ORF">GQ26_0023250</name>
</gene>
<keyword evidence="1" id="KW-0472">Membrane</keyword>
<dbReference type="AlphaFoldDB" id="A0A093Y642"/>